<gene>
    <name evidence="2" type="ORF">SAMN06265221_12011</name>
</gene>
<dbReference type="PANTHER" id="PTHR30024">
    <property type="entry name" value="ALIPHATIC SULFONATES-BINDING PROTEIN-RELATED"/>
    <property type="match status" value="1"/>
</dbReference>
<evidence type="ECO:0000313" key="2">
    <source>
        <dbReference type="EMBL" id="SMO93500.1"/>
    </source>
</evidence>
<dbReference type="PANTHER" id="PTHR30024:SF2">
    <property type="entry name" value="ABC TRANSPORTER SUBSTRATE-BINDING PROTEIN"/>
    <property type="match status" value="1"/>
</dbReference>
<evidence type="ECO:0000256" key="1">
    <source>
        <dbReference type="SAM" id="SignalP"/>
    </source>
</evidence>
<keyword evidence="3" id="KW-1185">Reference proteome</keyword>
<evidence type="ECO:0000313" key="3">
    <source>
        <dbReference type="Proteomes" id="UP000319014"/>
    </source>
</evidence>
<name>A0A521FDB3_9RHOB</name>
<dbReference type="Gene3D" id="3.40.190.10">
    <property type="entry name" value="Periplasmic binding protein-like II"/>
    <property type="match status" value="2"/>
</dbReference>
<dbReference type="RefSeq" id="WP_142664409.1">
    <property type="nucleotide sequence ID" value="NZ_FXTK01000020.1"/>
</dbReference>
<dbReference type="OrthoDB" id="6788250at2"/>
<sequence>MKFVMRLAAVAIAAGLTSGAAGAEEVRFAKQLQVNNLPSMLVEHDKLFEKHAAALGEPDLTANWLTFANGGAAVDAMISGNVEFVSVGLTNFGVIWARTGGKVKGVAGVGGVALPLLTRNPDVKTLDDFKSSDRIAVPTVKVSNQAVMLSMALAKLHGPEARNKLDEQTVQLGHSDALQALLNPQHEVNTHFSTPPYSIIAMKDPRIHKVMDSNELFDAPLNSNVMFAQTAYHDANPVAVQAIIAALNEANAMIAADPERAAELYLQISGDKLDKQDVVALLKDRGTIFSTKPQGTLEVVQYMADTGLIPKRPETLQDMFFPEILAETN</sequence>
<keyword evidence="1" id="KW-0732">Signal</keyword>
<feature type="chain" id="PRO_5021902023" evidence="1">
    <location>
        <begin position="24"/>
        <end position="329"/>
    </location>
</feature>
<feature type="signal peptide" evidence="1">
    <location>
        <begin position="1"/>
        <end position="23"/>
    </location>
</feature>
<dbReference type="AlphaFoldDB" id="A0A521FDB3"/>
<protein>
    <submittedName>
        <fullName evidence="2">NitT/TauT family transport system substrate-binding protein</fullName>
    </submittedName>
</protein>
<accession>A0A521FDB3</accession>
<organism evidence="2 3">
    <name type="scientific">Paracoccus laeviglucosivorans</name>
    <dbReference type="NCBI Taxonomy" id="1197861"/>
    <lineage>
        <taxon>Bacteria</taxon>
        <taxon>Pseudomonadati</taxon>
        <taxon>Pseudomonadota</taxon>
        <taxon>Alphaproteobacteria</taxon>
        <taxon>Rhodobacterales</taxon>
        <taxon>Paracoccaceae</taxon>
        <taxon>Paracoccus</taxon>
    </lineage>
</organism>
<proteinExistence type="predicted"/>
<dbReference type="EMBL" id="FXTK01000020">
    <property type="protein sequence ID" value="SMO93500.1"/>
    <property type="molecule type" value="Genomic_DNA"/>
</dbReference>
<dbReference type="SUPFAM" id="SSF53850">
    <property type="entry name" value="Periplasmic binding protein-like II"/>
    <property type="match status" value="1"/>
</dbReference>
<dbReference type="Proteomes" id="UP000319014">
    <property type="component" value="Unassembled WGS sequence"/>
</dbReference>
<reference evidence="2 3" key="1">
    <citation type="submission" date="2017-05" db="EMBL/GenBank/DDBJ databases">
        <authorList>
            <person name="Varghese N."/>
            <person name="Submissions S."/>
        </authorList>
    </citation>
    <scope>NUCLEOTIDE SEQUENCE [LARGE SCALE GENOMIC DNA]</scope>
    <source>
        <strain evidence="2 3">DSM 100094</strain>
    </source>
</reference>